<name>I0Z8D5_COCSC</name>
<dbReference type="AlphaFoldDB" id="I0Z8D5"/>
<feature type="region of interest" description="Disordered" evidence="1">
    <location>
        <begin position="115"/>
        <end position="176"/>
    </location>
</feature>
<organism evidence="3 4">
    <name type="scientific">Coccomyxa subellipsoidea (strain C-169)</name>
    <name type="common">Green microalga</name>
    <dbReference type="NCBI Taxonomy" id="574566"/>
    <lineage>
        <taxon>Eukaryota</taxon>
        <taxon>Viridiplantae</taxon>
        <taxon>Chlorophyta</taxon>
        <taxon>core chlorophytes</taxon>
        <taxon>Trebouxiophyceae</taxon>
        <taxon>Trebouxiophyceae incertae sedis</taxon>
        <taxon>Coccomyxaceae</taxon>
        <taxon>Coccomyxa</taxon>
        <taxon>Coccomyxa subellipsoidea</taxon>
    </lineage>
</organism>
<dbReference type="KEGG" id="csl:COCSUDRAFT_39864"/>
<feature type="transmembrane region" description="Helical" evidence="2">
    <location>
        <begin position="627"/>
        <end position="647"/>
    </location>
</feature>
<keyword evidence="2" id="KW-0812">Transmembrane</keyword>
<evidence type="ECO:0008006" key="5">
    <source>
        <dbReference type="Google" id="ProtNLM"/>
    </source>
</evidence>
<reference evidence="3 4" key="1">
    <citation type="journal article" date="2012" name="Genome Biol.">
        <title>The genome of the polar eukaryotic microalga coccomyxa subellipsoidea reveals traits of cold adaptation.</title>
        <authorList>
            <person name="Blanc G."/>
            <person name="Agarkova I."/>
            <person name="Grimwood J."/>
            <person name="Kuo A."/>
            <person name="Brueggeman A."/>
            <person name="Dunigan D."/>
            <person name="Gurnon J."/>
            <person name="Ladunga I."/>
            <person name="Lindquist E."/>
            <person name="Lucas S."/>
            <person name="Pangilinan J."/>
            <person name="Proschold T."/>
            <person name="Salamov A."/>
            <person name="Schmutz J."/>
            <person name="Weeks D."/>
            <person name="Yamada T."/>
            <person name="Claverie J.M."/>
            <person name="Grigoriev I."/>
            <person name="Van Etten J."/>
            <person name="Lomsadze A."/>
            <person name="Borodovsky M."/>
        </authorList>
    </citation>
    <scope>NUCLEOTIDE SEQUENCE [LARGE SCALE GENOMIC DNA]</scope>
    <source>
        <strain evidence="3 4">C-169</strain>
    </source>
</reference>
<dbReference type="PANTHER" id="PTHR33645">
    <property type="entry name" value="AMINOPEPTIDASE (DUF3754)"/>
    <property type="match status" value="1"/>
</dbReference>
<keyword evidence="4" id="KW-1185">Reference proteome</keyword>
<feature type="compositionally biased region" description="Low complexity" evidence="1">
    <location>
        <begin position="207"/>
        <end position="216"/>
    </location>
</feature>
<evidence type="ECO:0000313" key="4">
    <source>
        <dbReference type="Proteomes" id="UP000007264"/>
    </source>
</evidence>
<evidence type="ECO:0000313" key="3">
    <source>
        <dbReference type="EMBL" id="EIE26904.1"/>
    </source>
</evidence>
<dbReference type="PANTHER" id="PTHR33645:SF2">
    <property type="entry name" value="FAMILY PROTEIN, PUTATIVE (DUF3754)-RELATED"/>
    <property type="match status" value="1"/>
</dbReference>
<dbReference type="OrthoDB" id="2020015at2759"/>
<dbReference type="eggNOG" id="ENOG502QUZS">
    <property type="taxonomic scope" value="Eukaryota"/>
</dbReference>
<accession>I0Z8D5</accession>
<dbReference type="Pfam" id="PF12576">
    <property type="entry name" value="DUF3754"/>
    <property type="match status" value="1"/>
</dbReference>
<keyword evidence="2" id="KW-0472">Membrane</keyword>
<sequence length="788" mass="86943">MLEAYLASSSLFASGKWISGPSRNRRTRPFHCAIRAQQSGLTEPAAVTRVRVERQTHLPASREEAWAALKQLVPAEKWQEMSAVFVGLENIYRAEMQVVGEQALQSLRIANDALEPLAPEPSKQPNRKSRRRTKRGESSPPMPSIPLDTAKAAQASYEDEGAPDSSGRNTSSDGIAASEDMKIAEERYAAIAESSSSRDAAAVQPEGSSAAGSSKNGKADLNGTGQGLDINPEPSSVPLRVAVDHTSKNDDTASESEVKPEVLSSEEGVQVESASRMDYDRSKWMRASAEELVDPEKADAEFMRCLLQLLRKAHFAQLNDRDEAMSRSLNSDYLDQLLIRADTSRLDGRLVAHAAIDRPLPEEEHALLVFKRGYGQGTRRGRMLVAKLDYLQLLVIKGSLSYLGKQTSRAWRAVKKSLTTGATEDVMSIGEEEMEETTWERVQNGWAAAGRKLSDWGIVSPRLMLAGGGLFLTLSNWGLLPSVDVLPIERFNAVWRPSEPERLQPVYVQRVTIREALRGDLWANLFGTVQLVEPTFGELLVLYRRKTERNRIAELKERILGGNGAPRLLRREPVTLKVLRDIPVPSWKLVFPDKLLQFRPLDGLRADLLTVAGLLAFVAQAKYDSFILEVITTVSAVTLVVRVILGYNRMAQRYEKMENKLLAESTVAGQGATVQYLAACAALQQWEQSALAFLLLSDSPEPLSADQLSAAVESLLEDNFSVRVRFDAAEALSELQRLQLLDVTQEGSDGSGAGAYTAVAPARALEQLKTQWDMFLEGCLTRRLEDAM</sequence>
<comment type="caution">
    <text evidence="3">The sequence shown here is derived from an EMBL/GenBank/DDBJ whole genome shotgun (WGS) entry which is preliminary data.</text>
</comment>
<protein>
    <recommendedName>
        <fullName evidence="5">DUF3754 domain-containing protein</fullName>
    </recommendedName>
</protein>
<evidence type="ECO:0000256" key="2">
    <source>
        <dbReference type="SAM" id="Phobius"/>
    </source>
</evidence>
<gene>
    <name evidence="3" type="ORF">COCSUDRAFT_39864</name>
</gene>
<feature type="compositionally biased region" description="Basic residues" evidence="1">
    <location>
        <begin position="125"/>
        <end position="134"/>
    </location>
</feature>
<dbReference type="Proteomes" id="UP000007264">
    <property type="component" value="Unassembled WGS sequence"/>
</dbReference>
<dbReference type="EMBL" id="AGSI01000002">
    <property type="protein sequence ID" value="EIE26904.1"/>
    <property type="molecule type" value="Genomic_DNA"/>
</dbReference>
<evidence type="ECO:0000256" key="1">
    <source>
        <dbReference type="SAM" id="MobiDB-lite"/>
    </source>
</evidence>
<dbReference type="GeneID" id="17044913"/>
<dbReference type="InterPro" id="IPR022227">
    <property type="entry name" value="DUF3754"/>
</dbReference>
<feature type="region of interest" description="Disordered" evidence="1">
    <location>
        <begin position="193"/>
        <end position="274"/>
    </location>
</feature>
<feature type="compositionally biased region" description="Basic and acidic residues" evidence="1">
    <location>
        <begin position="242"/>
        <end position="260"/>
    </location>
</feature>
<dbReference type="RefSeq" id="XP_005651448.1">
    <property type="nucleotide sequence ID" value="XM_005651391.1"/>
</dbReference>
<keyword evidence="2" id="KW-1133">Transmembrane helix</keyword>
<proteinExistence type="predicted"/>